<evidence type="ECO:0000256" key="5">
    <source>
        <dbReference type="SAM" id="Coils"/>
    </source>
</evidence>
<evidence type="ECO:0000313" key="8">
    <source>
        <dbReference type="EMBL" id="GHP05530.1"/>
    </source>
</evidence>
<evidence type="ECO:0000256" key="3">
    <source>
        <dbReference type="ARBA" id="ARBA00022833"/>
    </source>
</evidence>
<dbReference type="GO" id="GO:0006511">
    <property type="term" value="P:ubiquitin-dependent protein catabolic process"/>
    <property type="evidence" value="ECO:0007669"/>
    <property type="project" value="TreeGrafter"/>
</dbReference>
<keyword evidence="3" id="KW-0862">Zinc</keyword>
<dbReference type="OrthoDB" id="8062037at2759"/>
<feature type="compositionally biased region" description="Polar residues" evidence="6">
    <location>
        <begin position="152"/>
        <end position="166"/>
    </location>
</feature>
<evidence type="ECO:0000256" key="6">
    <source>
        <dbReference type="SAM" id="MobiDB-lite"/>
    </source>
</evidence>
<dbReference type="EMBL" id="BNJQ01000010">
    <property type="protein sequence ID" value="GHP05530.1"/>
    <property type="molecule type" value="Genomic_DNA"/>
</dbReference>
<dbReference type="SUPFAM" id="SSF57850">
    <property type="entry name" value="RING/U-box"/>
    <property type="match status" value="1"/>
</dbReference>
<dbReference type="Pfam" id="PF13639">
    <property type="entry name" value="zf-RING_2"/>
    <property type="match status" value="1"/>
</dbReference>
<feature type="compositionally biased region" description="Low complexity" evidence="6">
    <location>
        <begin position="326"/>
        <end position="341"/>
    </location>
</feature>
<keyword evidence="2 4" id="KW-0863">Zinc-finger</keyword>
<protein>
    <recommendedName>
        <fullName evidence="7">RING-type domain-containing protein</fullName>
    </recommendedName>
</protein>
<dbReference type="CDD" id="cd16461">
    <property type="entry name" value="RING-H2_EL5-like"/>
    <property type="match status" value="1"/>
</dbReference>
<dbReference type="SMART" id="SM00184">
    <property type="entry name" value="RING"/>
    <property type="match status" value="1"/>
</dbReference>
<keyword evidence="5" id="KW-0175">Coiled coil</keyword>
<feature type="coiled-coil region" evidence="5">
    <location>
        <begin position="386"/>
        <end position="425"/>
    </location>
</feature>
<feature type="region of interest" description="Disordered" evidence="6">
    <location>
        <begin position="46"/>
        <end position="96"/>
    </location>
</feature>
<dbReference type="GO" id="GO:0005634">
    <property type="term" value="C:nucleus"/>
    <property type="evidence" value="ECO:0007669"/>
    <property type="project" value="TreeGrafter"/>
</dbReference>
<dbReference type="PROSITE" id="PS50089">
    <property type="entry name" value="ZF_RING_2"/>
    <property type="match status" value="1"/>
</dbReference>
<dbReference type="AlphaFoldDB" id="A0A830HIB3"/>
<feature type="compositionally biased region" description="Low complexity" evidence="6">
    <location>
        <begin position="349"/>
        <end position="372"/>
    </location>
</feature>
<feature type="region of interest" description="Disordered" evidence="6">
    <location>
        <begin position="1"/>
        <end position="20"/>
    </location>
</feature>
<accession>A0A830HIB3</accession>
<gene>
    <name evidence="8" type="ORF">PPROV_000428000</name>
</gene>
<feature type="compositionally biased region" description="Polar residues" evidence="6">
    <location>
        <begin position="288"/>
        <end position="301"/>
    </location>
</feature>
<evidence type="ECO:0000256" key="1">
    <source>
        <dbReference type="ARBA" id="ARBA00022723"/>
    </source>
</evidence>
<evidence type="ECO:0000256" key="4">
    <source>
        <dbReference type="PROSITE-ProRule" id="PRU00175"/>
    </source>
</evidence>
<evidence type="ECO:0000259" key="7">
    <source>
        <dbReference type="PROSITE" id="PS50089"/>
    </source>
</evidence>
<dbReference type="InterPro" id="IPR001841">
    <property type="entry name" value="Znf_RING"/>
</dbReference>
<feature type="compositionally biased region" description="Basic and acidic residues" evidence="6">
    <location>
        <begin position="274"/>
        <end position="284"/>
    </location>
</feature>
<evidence type="ECO:0000313" key="9">
    <source>
        <dbReference type="Proteomes" id="UP000660262"/>
    </source>
</evidence>
<evidence type="ECO:0000256" key="2">
    <source>
        <dbReference type="ARBA" id="ARBA00022771"/>
    </source>
</evidence>
<feature type="compositionally biased region" description="Low complexity" evidence="6">
    <location>
        <begin position="46"/>
        <end position="68"/>
    </location>
</feature>
<dbReference type="GO" id="GO:0061630">
    <property type="term" value="F:ubiquitin protein ligase activity"/>
    <property type="evidence" value="ECO:0007669"/>
    <property type="project" value="TreeGrafter"/>
</dbReference>
<dbReference type="InterPro" id="IPR051834">
    <property type="entry name" value="RING_finger_E3_ligase"/>
</dbReference>
<feature type="region of interest" description="Disordered" evidence="6">
    <location>
        <begin position="274"/>
        <end position="372"/>
    </location>
</feature>
<dbReference type="Proteomes" id="UP000660262">
    <property type="component" value="Unassembled WGS sequence"/>
</dbReference>
<comment type="caution">
    <text evidence="8">The sequence shown here is derived from an EMBL/GenBank/DDBJ whole genome shotgun (WGS) entry which is preliminary data.</text>
</comment>
<dbReference type="Gene3D" id="3.30.40.10">
    <property type="entry name" value="Zinc/RING finger domain, C3HC4 (zinc finger)"/>
    <property type="match status" value="1"/>
</dbReference>
<feature type="compositionally biased region" description="Low complexity" evidence="6">
    <location>
        <begin position="137"/>
        <end position="151"/>
    </location>
</feature>
<feature type="compositionally biased region" description="Polar residues" evidence="6">
    <location>
        <begin position="76"/>
        <end position="96"/>
    </location>
</feature>
<dbReference type="PANTHER" id="PTHR45931">
    <property type="entry name" value="SI:CH211-59O9.10"/>
    <property type="match status" value="1"/>
</dbReference>
<feature type="region of interest" description="Disordered" evidence="6">
    <location>
        <begin position="133"/>
        <end position="185"/>
    </location>
</feature>
<dbReference type="PANTHER" id="PTHR45931:SF23">
    <property type="entry name" value="OS12G0134500 PROTEIN"/>
    <property type="match status" value="1"/>
</dbReference>
<sequence length="663" mass="69476">MPLMPHSSSSTQRHGRHASTTTFLGLPREEASSLHLQGARATTTTTINAHATQTPNTSTGSGAGSATTRGVRRTTGDMTDTGLRSQARRGNTVSVSHVQRGYLQPRTMPMPSSLRNTTLQLQGALASGVNTAVAGSATTPAARRTTDTTDTGLRSQARRGTTSVSHVQRGYSHATSRTRTTLHRREATDLATDIAIARANLSLAASASALRRGSELSQRASQLAASTSTPPLPRQSRLPAGSAAAHAALLERANSALLAARQTSREHAETLRAARQSNREHAEALRGTSLTARRTARNSATMPPPAAPYRPTVRSSTRAVTPTVRIATTNSAATAATATTPTPTPTPISAPRIEPTTTSPSSKSATPALAAASASWEGAASLRGTLRELQRQQGETLRELERLRLEQLNLRRQQQTAIFRLLESERMLLARAAPDDEAATDASWLDDNLTARTAVLDLLSHAAASAQPNATQLSWRWDALEGSAQRAALAHAARLLEASLSRLDVQLSALNAGRPAEAERALPPALVDAAAPSSSDSAVARAAGRADAAAEAVTRLARGVLAAVHGSAMRRAALASVHGVFGDEEDAAPRGASSEAIASLAETPFGAGADDASCAICLRDFETPDCLVVRLPKCSHAFHKGCISEWLCIRNACPLCKAKACVT</sequence>
<proteinExistence type="predicted"/>
<dbReference type="InterPro" id="IPR013083">
    <property type="entry name" value="Znf_RING/FYVE/PHD"/>
</dbReference>
<keyword evidence="1" id="KW-0479">Metal-binding</keyword>
<organism evidence="8 9">
    <name type="scientific">Pycnococcus provasolii</name>
    <dbReference type="NCBI Taxonomy" id="41880"/>
    <lineage>
        <taxon>Eukaryota</taxon>
        <taxon>Viridiplantae</taxon>
        <taxon>Chlorophyta</taxon>
        <taxon>Pseudoscourfieldiophyceae</taxon>
        <taxon>Pseudoscourfieldiales</taxon>
        <taxon>Pycnococcaceae</taxon>
        <taxon>Pycnococcus</taxon>
    </lineage>
</organism>
<name>A0A830HIB3_9CHLO</name>
<keyword evidence="9" id="KW-1185">Reference proteome</keyword>
<dbReference type="GO" id="GO:0008270">
    <property type="term" value="F:zinc ion binding"/>
    <property type="evidence" value="ECO:0007669"/>
    <property type="project" value="UniProtKB-KW"/>
</dbReference>
<feature type="domain" description="RING-type" evidence="7">
    <location>
        <begin position="614"/>
        <end position="657"/>
    </location>
</feature>
<reference evidence="8" key="1">
    <citation type="submission" date="2020-10" db="EMBL/GenBank/DDBJ databases">
        <title>Unveiling of a novel bifunctional photoreceptor, Dualchrome1, isolated from a cosmopolitan green alga.</title>
        <authorList>
            <person name="Suzuki S."/>
            <person name="Kawachi M."/>
        </authorList>
    </citation>
    <scope>NUCLEOTIDE SEQUENCE</scope>
    <source>
        <strain evidence="8">NIES 2893</strain>
    </source>
</reference>